<keyword evidence="1" id="KW-0472">Membrane</keyword>
<dbReference type="Proteomes" id="UP000886998">
    <property type="component" value="Unassembled WGS sequence"/>
</dbReference>
<protein>
    <submittedName>
        <fullName evidence="2">ZP domain-containing protein</fullName>
    </submittedName>
</protein>
<dbReference type="AlphaFoldDB" id="A0A8X6XB03"/>
<evidence type="ECO:0000313" key="2">
    <source>
        <dbReference type="EMBL" id="GFY50240.1"/>
    </source>
</evidence>
<accession>A0A8X6XB03</accession>
<sequence length="275" mass="31336">MKIKGKLHFTCEALLCKDSCKCSDANKLQTFHSTKVISFGLKKRSITSAEDNLVKQQETNKYLKSTIKVMAERLAKYRELSEARKKKATLDKRIAILAAENTSSYATDVKFDVIAPTDMFVPDPVSTVMYNVEPHIIEIYNLSAHELDDSDFTETISTDGLLSMTDGMFTEIWTEKLKGNFDLEMSTTENSTDLVSFINETAKSIDLGNIVTSTIVYSFNEDNGNCIPRLRFTVIMVVFNFVILCLLLICCGMAFYIRKEKKRHRMDSFLLYSFY</sequence>
<dbReference type="EMBL" id="BMAV01007368">
    <property type="protein sequence ID" value="GFY50240.1"/>
    <property type="molecule type" value="Genomic_DNA"/>
</dbReference>
<keyword evidence="1" id="KW-0812">Transmembrane</keyword>
<evidence type="ECO:0000256" key="1">
    <source>
        <dbReference type="SAM" id="Phobius"/>
    </source>
</evidence>
<keyword evidence="1" id="KW-1133">Transmembrane helix</keyword>
<reference evidence="2" key="1">
    <citation type="submission" date="2020-08" db="EMBL/GenBank/DDBJ databases">
        <title>Multicomponent nature underlies the extraordinary mechanical properties of spider dragline silk.</title>
        <authorList>
            <person name="Kono N."/>
            <person name="Nakamura H."/>
            <person name="Mori M."/>
            <person name="Yoshida Y."/>
            <person name="Ohtoshi R."/>
            <person name="Malay A.D."/>
            <person name="Moran D.A.P."/>
            <person name="Tomita M."/>
            <person name="Numata K."/>
            <person name="Arakawa K."/>
        </authorList>
    </citation>
    <scope>NUCLEOTIDE SEQUENCE</scope>
</reference>
<name>A0A8X6XB03_9ARAC</name>
<dbReference type="OrthoDB" id="6432850at2759"/>
<organism evidence="2 3">
    <name type="scientific">Trichonephila inaurata madagascariensis</name>
    <dbReference type="NCBI Taxonomy" id="2747483"/>
    <lineage>
        <taxon>Eukaryota</taxon>
        <taxon>Metazoa</taxon>
        <taxon>Ecdysozoa</taxon>
        <taxon>Arthropoda</taxon>
        <taxon>Chelicerata</taxon>
        <taxon>Arachnida</taxon>
        <taxon>Araneae</taxon>
        <taxon>Araneomorphae</taxon>
        <taxon>Entelegynae</taxon>
        <taxon>Araneoidea</taxon>
        <taxon>Nephilidae</taxon>
        <taxon>Trichonephila</taxon>
        <taxon>Trichonephila inaurata</taxon>
    </lineage>
</organism>
<proteinExistence type="predicted"/>
<keyword evidence="3" id="KW-1185">Reference proteome</keyword>
<gene>
    <name evidence="2" type="primary">NCL1_24959</name>
    <name evidence="2" type="ORF">TNIN_417351</name>
</gene>
<feature type="transmembrane region" description="Helical" evidence="1">
    <location>
        <begin position="232"/>
        <end position="257"/>
    </location>
</feature>
<evidence type="ECO:0000313" key="3">
    <source>
        <dbReference type="Proteomes" id="UP000886998"/>
    </source>
</evidence>
<comment type="caution">
    <text evidence="2">The sequence shown here is derived from an EMBL/GenBank/DDBJ whole genome shotgun (WGS) entry which is preliminary data.</text>
</comment>